<name>A0A9P4HS67_9PEZI</name>
<gene>
    <name evidence="24" type="ORF">K490DRAFT_47789</name>
</gene>
<keyword evidence="17" id="KW-0961">Cell wall biogenesis/degradation</keyword>
<proteinExistence type="inferred from homology"/>
<evidence type="ECO:0000256" key="4">
    <source>
        <dbReference type="ARBA" id="ARBA00008773"/>
    </source>
</evidence>
<evidence type="ECO:0000313" key="24">
    <source>
        <dbReference type="EMBL" id="KAF2084968.1"/>
    </source>
</evidence>
<sequence>MKFTTAAIATAAASLPLASAFHKGFNIAAERPDGSCKTQADWAYNFKIMKSLPGNFKDVRVYASSDCNTLANAVPAAIAADVQLLVGVWTQDAAHYTAEKEALKAAIDAHGVSWISAVSVGSEDLYRGEATPEEMAQHVYDVRGMISQKQYGGDGIWVGHVDTYEMWNATSSALIEAVDFVGMDAYPFWQGVTAENGGKTFQEAIDATQGFIKQYNPDAHLWITETGWPTAGPNFDASTASVANGKTYWQQVMCQIAPDYATYWYTLRDYYVAPASQAFGVLDENFQPLFDLQC</sequence>
<evidence type="ECO:0000256" key="14">
    <source>
        <dbReference type="ARBA" id="ARBA00023180"/>
    </source>
</evidence>
<keyword evidence="14" id="KW-0325">Glycoprotein</keyword>
<evidence type="ECO:0000256" key="23">
    <source>
        <dbReference type="SAM" id="SignalP"/>
    </source>
</evidence>
<evidence type="ECO:0000313" key="25">
    <source>
        <dbReference type="Proteomes" id="UP000799776"/>
    </source>
</evidence>
<keyword evidence="9" id="KW-0964">Secreted</keyword>
<evidence type="ECO:0000256" key="6">
    <source>
        <dbReference type="ARBA" id="ARBA00019762"/>
    </source>
</evidence>
<dbReference type="InterPro" id="IPR000490">
    <property type="entry name" value="Glyco_hydro_17"/>
</dbReference>
<comment type="caution">
    <text evidence="24">The sequence shown here is derived from an EMBL/GenBank/DDBJ whole genome shotgun (WGS) entry which is preliminary data.</text>
</comment>
<dbReference type="AlphaFoldDB" id="A0A9P4HS67"/>
<keyword evidence="15" id="KW-0119">Carbohydrate metabolism</keyword>
<evidence type="ECO:0000256" key="18">
    <source>
        <dbReference type="ARBA" id="ARBA00023326"/>
    </source>
</evidence>
<evidence type="ECO:0000256" key="16">
    <source>
        <dbReference type="ARBA" id="ARBA00023288"/>
    </source>
</evidence>
<evidence type="ECO:0000256" key="19">
    <source>
        <dbReference type="ARBA" id="ARBA00025152"/>
    </source>
</evidence>
<keyword evidence="16" id="KW-0449">Lipoprotein</keyword>
<protein>
    <recommendedName>
        <fullName evidence="6">Probable glucan endo-1,3-beta-glucosidase eglC</fullName>
        <ecNumber evidence="5">3.2.1.39</ecNumber>
    </recommendedName>
    <alternativeName>
        <fullName evidence="20">Endo-1,3-beta-glucanase eglC</fullName>
    </alternativeName>
    <alternativeName>
        <fullName evidence="21">Laminarinase eglC</fullName>
    </alternativeName>
</protein>
<dbReference type="OrthoDB" id="77201at2759"/>
<evidence type="ECO:0000256" key="15">
    <source>
        <dbReference type="ARBA" id="ARBA00023277"/>
    </source>
</evidence>
<dbReference type="GO" id="GO:0098552">
    <property type="term" value="C:side of membrane"/>
    <property type="evidence" value="ECO:0007669"/>
    <property type="project" value="UniProtKB-KW"/>
</dbReference>
<evidence type="ECO:0000256" key="22">
    <source>
        <dbReference type="RuleBase" id="RU004335"/>
    </source>
</evidence>
<dbReference type="GO" id="GO:0000272">
    <property type="term" value="P:polysaccharide catabolic process"/>
    <property type="evidence" value="ECO:0007669"/>
    <property type="project" value="UniProtKB-KW"/>
</dbReference>
<evidence type="ECO:0000256" key="17">
    <source>
        <dbReference type="ARBA" id="ARBA00023316"/>
    </source>
</evidence>
<keyword evidence="8" id="KW-0134">Cell wall</keyword>
<evidence type="ECO:0000256" key="8">
    <source>
        <dbReference type="ARBA" id="ARBA00022512"/>
    </source>
</evidence>
<dbReference type="GO" id="GO:0009986">
    <property type="term" value="C:cell surface"/>
    <property type="evidence" value="ECO:0007669"/>
    <property type="project" value="TreeGrafter"/>
</dbReference>
<comment type="subcellular location">
    <subcellularLocation>
        <location evidence="3">Cell membrane</location>
        <topology evidence="3">Lipid-anchor</topology>
        <topology evidence="3">GPI-anchor</topology>
    </subcellularLocation>
    <subcellularLocation>
        <location evidence="2">Secreted</location>
        <location evidence="2">Cell wall</location>
    </subcellularLocation>
</comment>
<dbReference type="Gene3D" id="3.20.20.80">
    <property type="entry name" value="Glycosidases"/>
    <property type="match status" value="1"/>
</dbReference>
<dbReference type="GO" id="GO:0005886">
    <property type="term" value="C:plasma membrane"/>
    <property type="evidence" value="ECO:0007669"/>
    <property type="project" value="UniProtKB-SubCell"/>
</dbReference>
<feature type="chain" id="PRO_5040404241" description="Probable glucan endo-1,3-beta-glucosidase eglC" evidence="23">
    <location>
        <begin position="21"/>
        <end position="294"/>
    </location>
</feature>
<comment type="catalytic activity">
    <reaction evidence="1">
        <text>Hydrolysis of (1-&gt;3)-beta-D-glucosidic linkages in (1-&gt;3)-beta-D-glucans.</text>
        <dbReference type="EC" id="3.2.1.39"/>
    </reaction>
</comment>
<dbReference type="InterPro" id="IPR050732">
    <property type="entry name" value="Beta-glucan_modifiers"/>
</dbReference>
<keyword evidence="18" id="KW-0624">Polysaccharide degradation</keyword>
<organism evidence="24 25">
    <name type="scientific">Saccharata proteae CBS 121410</name>
    <dbReference type="NCBI Taxonomy" id="1314787"/>
    <lineage>
        <taxon>Eukaryota</taxon>
        <taxon>Fungi</taxon>
        <taxon>Dikarya</taxon>
        <taxon>Ascomycota</taxon>
        <taxon>Pezizomycotina</taxon>
        <taxon>Dothideomycetes</taxon>
        <taxon>Dothideomycetes incertae sedis</taxon>
        <taxon>Botryosphaeriales</taxon>
        <taxon>Saccharataceae</taxon>
        <taxon>Saccharata</taxon>
    </lineage>
</organism>
<evidence type="ECO:0000256" key="7">
    <source>
        <dbReference type="ARBA" id="ARBA00022475"/>
    </source>
</evidence>
<keyword evidence="25" id="KW-1185">Reference proteome</keyword>
<evidence type="ECO:0000256" key="13">
    <source>
        <dbReference type="ARBA" id="ARBA00023136"/>
    </source>
</evidence>
<evidence type="ECO:0000256" key="9">
    <source>
        <dbReference type="ARBA" id="ARBA00022525"/>
    </source>
</evidence>
<accession>A0A9P4HS67</accession>
<dbReference type="Pfam" id="PF00332">
    <property type="entry name" value="Glyco_hydro_17"/>
    <property type="match status" value="1"/>
</dbReference>
<keyword evidence="12 24" id="KW-0378">Hydrolase</keyword>
<evidence type="ECO:0000256" key="1">
    <source>
        <dbReference type="ARBA" id="ARBA00000382"/>
    </source>
</evidence>
<dbReference type="EC" id="3.2.1.39" evidence="5"/>
<dbReference type="PANTHER" id="PTHR16631">
    <property type="entry name" value="GLUCAN 1,3-BETA-GLUCOSIDASE"/>
    <property type="match status" value="1"/>
</dbReference>
<dbReference type="GO" id="GO:0005576">
    <property type="term" value="C:extracellular region"/>
    <property type="evidence" value="ECO:0007669"/>
    <property type="project" value="TreeGrafter"/>
</dbReference>
<evidence type="ECO:0000256" key="12">
    <source>
        <dbReference type="ARBA" id="ARBA00022801"/>
    </source>
</evidence>
<evidence type="ECO:0000256" key="11">
    <source>
        <dbReference type="ARBA" id="ARBA00022729"/>
    </source>
</evidence>
<evidence type="ECO:0000256" key="3">
    <source>
        <dbReference type="ARBA" id="ARBA00004609"/>
    </source>
</evidence>
<comment type="similarity">
    <text evidence="4 22">Belongs to the glycosyl hydrolase 17 family.</text>
</comment>
<dbReference type="EMBL" id="ML978735">
    <property type="protein sequence ID" value="KAF2084968.1"/>
    <property type="molecule type" value="Genomic_DNA"/>
</dbReference>
<keyword evidence="11 23" id="KW-0732">Signal</keyword>
<evidence type="ECO:0000256" key="21">
    <source>
        <dbReference type="ARBA" id="ARBA00032906"/>
    </source>
</evidence>
<dbReference type="SUPFAM" id="SSF51445">
    <property type="entry name" value="(Trans)glycosidases"/>
    <property type="match status" value="1"/>
</dbReference>
<keyword evidence="7" id="KW-1003">Cell membrane</keyword>
<evidence type="ECO:0000256" key="10">
    <source>
        <dbReference type="ARBA" id="ARBA00022622"/>
    </source>
</evidence>
<dbReference type="GO" id="GO:0071555">
    <property type="term" value="P:cell wall organization"/>
    <property type="evidence" value="ECO:0007669"/>
    <property type="project" value="UniProtKB-KW"/>
</dbReference>
<comment type="function">
    <text evidence="19">Glucanases play a role in cell expansion during growth, in cell-cell fusion during mating, and in spore release during sporulation. This enzyme may be involved in beta-glucan degradation and also function biosynthetically as a transglycosylase.</text>
</comment>
<evidence type="ECO:0000256" key="5">
    <source>
        <dbReference type="ARBA" id="ARBA00012780"/>
    </source>
</evidence>
<evidence type="ECO:0000256" key="2">
    <source>
        <dbReference type="ARBA" id="ARBA00004191"/>
    </source>
</evidence>
<dbReference type="GO" id="GO:0009277">
    <property type="term" value="C:fungal-type cell wall"/>
    <property type="evidence" value="ECO:0007669"/>
    <property type="project" value="TreeGrafter"/>
</dbReference>
<dbReference type="InterPro" id="IPR017853">
    <property type="entry name" value="GH"/>
</dbReference>
<feature type="signal peptide" evidence="23">
    <location>
        <begin position="1"/>
        <end position="20"/>
    </location>
</feature>
<keyword evidence="10" id="KW-0336">GPI-anchor</keyword>
<dbReference type="Proteomes" id="UP000799776">
    <property type="component" value="Unassembled WGS sequence"/>
</dbReference>
<dbReference type="GO" id="GO:0042973">
    <property type="term" value="F:glucan endo-1,3-beta-D-glucosidase activity"/>
    <property type="evidence" value="ECO:0007669"/>
    <property type="project" value="UniProtKB-EC"/>
</dbReference>
<keyword evidence="13" id="KW-0472">Membrane</keyword>
<reference evidence="24" key="1">
    <citation type="journal article" date="2020" name="Stud. Mycol.">
        <title>101 Dothideomycetes genomes: a test case for predicting lifestyles and emergence of pathogens.</title>
        <authorList>
            <person name="Haridas S."/>
            <person name="Albert R."/>
            <person name="Binder M."/>
            <person name="Bloem J."/>
            <person name="Labutti K."/>
            <person name="Salamov A."/>
            <person name="Andreopoulos B."/>
            <person name="Baker S."/>
            <person name="Barry K."/>
            <person name="Bills G."/>
            <person name="Bluhm B."/>
            <person name="Cannon C."/>
            <person name="Castanera R."/>
            <person name="Culley D."/>
            <person name="Daum C."/>
            <person name="Ezra D."/>
            <person name="Gonzalez J."/>
            <person name="Henrissat B."/>
            <person name="Kuo A."/>
            <person name="Liang C."/>
            <person name="Lipzen A."/>
            <person name="Lutzoni F."/>
            <person name="Magnuson J."/>
            <person name="Mondo S."/>
            <person name="Nolan M."/>
            <person name="Ohm R."/>
            <person name="Pangilinan J."/>
            <person name="Park H.-J."/>
            <person name="Ramirez L."/>
            <person name="Alfaro M."/>
            <person name="Sun H."/>
            <person name="Tritt A."/>
            <person name="Yoshinaga Y."/>
            <person name="Zwiers L.-H."/>
            <person name="Turgeon B."/>
            <person name="Goodwin S."/>
            <person name="Spatafora J."/>
            <person name="Crous P."/>
            <person name="Grigoriev I."/>
        </authorList>
    </citation>
    <scope>NUCLEOTIDE SEQUENCE</scope>
    <source>
        <strain evidence="24">CBS 121410</strain>
    </source>
</reference>
<evidence type="ECO:0000256" key="20">
    <source>
        <dbReference type="ARBA" id="ARBA00032134"/>
    </source>
</evidence>
<dbReference type="PANTHER" id="PTHR16631:SF13">
    <property type="entry name" value="GLUCAN ENDO-1,3-BETA-GLUCOSIDASE EGLC-RELATED"/>
    <property type="match status" value="1"/>
</dbReference>